<keyword evidence="7" id="KW-1185">Reference proteome</keyword>
<dbReference type="AlphaFoldDB" id="A0ABD0YW58"/>
<dbReference type="GO" id="GO:0016020">
    <property type="term" value="C:membrane"/>
    <property type="evidence" value="ECO:0007669"/>
    <property type="project" value="UniProtKB-SubCell"/>
</dbReference>
<comment type="subcellular location">
    <subcellularLocation>
        <location evidence="1">Membrane</location>
    </subcellularLocation>
</comment>
<dbReference type="SUPFAM" id="SSF46966">
    <property type="entry name" value="Spectrin repeat"/>
    <property type="match status" value="1"/>
</dbReference>
<organism evidence="6 7">
    <name type="scientific">Ranatra chinensis</name>
    <dbReference type="NCBI Taxonomy" id="642074"/>
    <lineage>
        <taxon>Eukaryota</taxon>
        <taxon>Metazoa</taxon>
        <taxon>Ecdysozoa</taxon>
        <taxon>Arthropoda</taxon>
        <taxon>Hexapoda</taxon>
        <taxon>Insecta</taxon>
        <taxon>Pterygota</taxon>
        <taxon>Neoptera</taxon>
        <taxon>Paraneoptera</taxon>
        <taxon>Hemiptera</taxon>
        <taxon>Heteroptera</taxon>
        <taxon>Panheteroptera</taxon>
        <taxon>Nepomorpha</taxon>
        <taxon>Nepidae</taxon>
        <taxon>Ranatrinae</taxon>
        <taxon>Ranatra</taxon>
    </lineage>
</organism>
<name>A0ABD0YW58_9HEMI</name>
<reference evidence="6 7" key="1">
    <citation type="submission" date="2024-07" db="EMBL/GenBank/DDBJ databases">
        <title>Chromosome-level genome assembly of the water stick insect Ranatra chinensis (Heteroptera: Nepidae).</title>
        <authorList>
            <person name="Liu X."/>
        </authorList>
    </citation>
    <scope>NUCLEOTIDE SEQUENCE [LARGE SCALE GENOMIC DNA]</scope>
    <source>
        <strain evidence="6">Cailab_2021Rc</strain>
        <tissue evidence="6">Muscle</tissue>
    </source>
</reference>
<keyword evidence="2" id="KW-0812">Transmembrane</keyword>
<evidence type="ECO:0000256" key="4">
    <source>
        <dbReference type="ARBA" id="ARBA00022989"/>
    </source>
</evidence>
<comment type="caution">
    <text evidence="6">The sequence shown here is derived from an EMBL/GenBank/DDBJ whole genome shotgun (WGS) entry which is preliminary data.</text>
</comment>
<evidence type="ECO:0000256" key="5">
    <source>
        <dbReference type="ARBA" id="ARBA00023136"/>
    </source>
</evidence>
<dbReference type="InterPro" id="IPR052403">
    <property type="entry name" value="LINC-complex_assoc"/>
</dbReference>
<keyword evidence="5" id="KW-0472">Membrane</keyword>
<keyword evidence="4" id="KW-1133">Transmembrane helix</keyword>
<dbReference type="EMBL" id="JBFDAA010000002">
    <property type="protein sequence ID" value="KAL1139459.1"/>
    <property type="molecule type" value="Genomic_DNA"/>
</dbReference>
<accession>A0ABD0YW58</accession>
<evidence type="ECO:0000256" key="1">
    <source>
        <dbReference type="ARBA" id="ARBA00004370"/>
    </source>
</evidence>
<evidence type="ECO:0000256" key="3">
    <source>
        <dbReference type="ARBA" id="ARBA00022737"/>
    </source>
</evidence>
<dbReference type="PANTHER" id="PTHR47535">
    <property type="entry name" value="MUSCLE-SPECIFIC PROTEIN 300 KDA, ISOFORM G"/>
    <property type="match status" value="1"/>
</dbReference>
<dbReference type="Gene3D" id="1.20.58.60">
    <property type="match status" value="1"/>
</dbReference>
<dbReference type="Proteomes" id="UP001558652">
    <property type="component" value="Unassembled WGS sequence"/>
</dbReference>
<keyword evidence="3" id="KW-0677">Repeat</keyword>
<sequence>MKWLVQTLDGLANHASNANLEQKRLEELITRYKRLIPTIEMTIVRTELYSKCYTYSKEVNEVCELLERVGLSGLPHIERGDSVAQLVKAQESAVTQLDSQRPNIMSMLQRGRDLAKDTAAPPFLKETVSRLETHWNHAYNTTLEKLNTLKATQKVWQSYCSQKSEILCLLERAEKELSKVSKPTGCQQALTELEKKQELNVALRKATENILLRLRDLCMQLAVVIPDVNPILLSEVPIIFDEMFNIIFLI</sequence>
<protein>
    <submittedName>
        <fullName evidence="6">Uncharacterized protein</fullName>
    </submittedName>
</protein>
<evidence type="ECO:0000313" key="6">
    <source>
        <dbReference type="EMBL" id="KAL1139459.1"/>
    </source>
</evidence>
<dbReference type="PANTHER" id="PTHR47535:SF1">
    <property type="entry name" value="NESPRIN-1"/>
    <property type="match status" value="1"/>
</dbReference>
<gene>
    <name evidence="6" type="ORF">AAG570_006443</name>
</gene>
<evidence type="ECO:0000313" key="7">
    <source>
        <dbReference type="Proteomes" id="UP001558652"/>
    </source>
</evidence>
<evidence type="ECO:0000256" key="2">
    <source>
        <dbReference type="ARBA" id="ARBA00022692"/>
    </source>
</evidence>
<proteinExistence type="predicted"/>